<evidence type="ECO:0000313" key="3">
    <source>
        <dbReference type="EMBL" id="TWG11945.1"/>
    </source>
</evidence>
<comment type="caution">
    <text evidence="3">The sequence shown here is derived from an EMBL/GenBank/DDBJ whole genome shotgun (WGS) entry which is preliminary data.</text>
</comment>
<evidence type="ECO:0000313" key="4">
    <source>
        <dbReference type="Proteomes" id="UP000319927"/>
    </source>
</evidence>
<reference evidence="3 4" key="1">
    <citation type="submission" date="2019-06" db="EMBL/GenBank/DDBJ databases">
        <title>Sequencing the genomes of 1000 actinobacteria strains.</title>
        <authorList>
            <person name="Klenk H.-P."/>
        </authorList>
    </citation>
    <scope>NUCLEOTIDE SEQUENCE [LARGE SCALE GENOMIC DNA]</scope>
    <source>
        <strain evidence="3 4">DSM 102131</strain>
    </source>
</reference>
<evidence type="ECO:0000256" key="1">
    <source>
        <dbReference type="SAM" id="MobiDB-lite"/>
    </source>
</evidence>
<evidence type="ECO:0000256" key="2">
    <source>
        <dbReference type="SAM" id="Phobius"/>
    </source>
</evidence>
<keyword evidence="2" id="KW-0472">Membrane</keyword>
<keyword evidence="2" id="KW-1133">Transmembrane helix</keyword>
<dbReference type="AlphaFoldDB" id="A0A561VJY9"/>
<gene>
    <name evidence="3" type="ORF">FHX75_14275</name>
</gene>
<dbReference type="Proteomes" id="UP000319927">
    <property type="component" value="Unassembled WGS sequence"/>
</dbReference>
<keyword evidence="2" id="KW-0812">Transmembrane</keyword>
<organism evidence="3 4">
    <name type="scientific">Micromonospora palomenae</name>
    <dbReference type="NCBI Taxonomy" id="1461247"/>
    <lineage>
        <taxon>Bacteria</taxon>
        <taxon>Bacillati</taxon>
        <taxon>Actinomycetota</taxon>
        <taxon>Actinomycetes</taxon>
        <taxon>Micromonosporales</taxon>
        <taxon>Micromonosporaceae</taxon>
        <taxon>Micromonospora</taxon>
    </lineage>
</organism>
<accession>A0A561VJY9</accession>
<feature type="transmembrane region" description="Helical" evidence="2">
    <location>
        <begin position="136"/>
        <end position="164"/>
    </location>
</feature>
<feature type="transmembrane region" description="Helical" evidence="2">
    <location>
        <begin position="96"/>
        <end position="116"/>
    </location>
</feature>
<protein>
    <submittedName>
        <fullName evidence="3">Uncharacterized protein</fullName>
    </submittedName>
</protein>
<feature type="transmembrane region" description="Helical" evidence="2">
    <location>
        <begin position="61"/>
        <end position="84"/>
    </location>
</feature>
<sequence length="307" mass="32852">MPRRMRLQAGRTGRADGDGAGTTRIHASGDVYVDSSVRSVSSSSVSYAADRATFADDLMPAVLTAAPLLLVLLLLSLTGQNVLLRSILQEGNALGLTALLLPLFLPTIAASLVYLARHRGWLGWSVPATNWLAGGLAAGFAIFVPLTYLLLQLGAFVVSLGWIMLRRRLARHRKRIAVVAIIVLAACIVEEGLAESAWPRYSLSRIAVGRVVDGLTRMNIGDAGKKTERSVLVVSVNDGYAIVASTGYPPKVESMAPSELAAGRLCQLKPRGSQLSAFQWIGRMVPDDRRASPAAEYCVDPVAHQPD</sequence>
<proteinExistence type="predicted"/>
<name>A0A561VJY9_9ACTN</name>
<dbReference type="EMBL" id="VIXA01000004">
    <property type="protein sequence ID" value="TWG11945.1"/>
    <property type="molecule type" value="Genomic_DNA"/>
</dbReference>
<feature type="region of interest" description="Disordered" evidence="1">
    <location>
        <begin position="1"/>
        <end position="22"/>
    </location>
</feature>
<keyword evidence="4" id="KW-1185">Reference proteome</keyword>